<dbReference type="Pfam" id="PF00589">
    <property type="entry name" value="Phage_integrase"/>
    <property type="match status" value="1"/>
</dbReference>
<dbReference type="PROSITE" id="PS51898">
    <property type="entry name" value="TYR_RECOMBINASE"/>
    <property type="match status" value="1"/>
</dbReference>
<evidence type="ECO:0000256" key="1">
    <source>
        <dbReference type="ARBA" id="ARBA00008857"/>
    </source>
</evidence>
<accession>A0ABW4CZZ5</accession>
<feature type="domain" description="Tyr recombinase" evidence="4">
    <location>
        <begin position="175"/>
        <end position="378"/>
    </location>
</feature>
<organism evidence="5 6">
    <name type="scientific">Lacticaseibacillus hegangensis</name>
    <dbReference type="NCBI Taxonomy" id="2486010"/>
    <lineage>
        <taxon>Bacteria</taxon>
        <taxon>Bacillati</taxon>
        <taxon>Bacillota</taxon>
        <taxon>Bacilli</taxon>
        <taxon>Lactobacillales</taxon>
        <taxon>Lactobacillaceae</taxon>
        <taxon>Lacticaseibacillus</taxon>
    </lineage>
</organism>
<dbReference type="PANTHER" id="PTHR30349:SF64">
    <property type="entry name" value="PROPHAGE INTEGRASE INTD-RELATED"/>
    <property type="match status" value="1"/>
</dbReference>
<dbReference type="Proteomes" id="UP001597212">
    <property type="component" value="Unassembled WGS sequence"/>
</dbReference>
<evidence type="ECO:0000313" key="6">
    <source>
        <dbReference type="Proteomes" id="UP001597212"/>
    </source>
</evidence>
<sequence length="385" mass="44099">MASFRKRGKTWEYRVAYTDNHGVKQVISNSGYRTKALAATEAAEIERKYRRGAQMDRMDISLLEYWDTWIGAYKQGKHAMITESRYKTLRKALEGYWGDQKLREITKSDWQTFLNDYAAGPTDPKTHERKPRSKDLVGRLNGYVRTMVNNAIDDQIIYSNFTRGAVNPGHKGKSASLKYLEVEDFARVKSYAFNHASLSAITYYVIATGILTGARISEILALQWTDLDFKNKTVSISKSWDYVHNTGFKPTKTPSSVRTISVPDDLLKLLKQLKYEQYAYNLKMGRRDDKNLIFRNPLGQVPGEYGCNKTLHAVEDRLDIHPRITFHGLRHTHVSYLISKGCTITYISHRLGHSNIQITLTTYAHLLKDFENEQASKAVLALAEL</sequence>
<dbReference type="RefSeq" id="WP_125756938.1">
    <property type="nucleotide sequence ID" value="NZ_JBHTOK010000068.1"/>
</dbReference>
<name>A0ABW4CZZ5_9LACO</name>
<dbReference type="InterPro" id="IPR011010">
    <property type="entry name" value="DNA_brk_join_enz"/>
</dbReference>
<dbReference type="SUPFAM" id="SSF56349">
    <property type="entry name" value="DNA breaking-rejoining enzymes"/>
    <property type="match status" value="1"/>
</dbReference>
<keyword evidence="3" id="KW-0233">DNA recombination</keyword>
<evidence type="ECO:0000256" key="3">
    <source>
        <dbReference type="ARBA" id="ARBA00023172"/>
    </source>
</evidence>
<evidence type="ECO:0000256" key="2">
    <source>
        <dbReference type="ARBA" id="ARBA00023125"/>
    </source>
</evidence>
<keyword evidence="6" id="KW-1185">Reference proteome</keyword>
<comment type="similarity">
    <text evidence="1">Belongs to the 'phage' integrase family.</text>
</comment>
<evidence type="ECO:0000259" key="4">
    <source>
        <dbReference type="PROSITE" id="PS51898"/>
    </source>
</evidence>
<protein>
    <submittedName>
        <fullName evidence="5">Site-specific integrase</fullName>
    </submittedName>
</protein>
<dbReference type="Gene3D" id="1.10.150.130">
    <property type="match status" value="1"/>
</dbReference>
<dbReference type="InterPro" id="IPR010998">
    <property type="entry name" value="Integrase_recombinase_N"/>
</dbReference>
<proteinExistence type="inferred from homology"/>
<comment type="caution">
    <text evidence="5">The sequence shown here is derived from an EMBL/GenBank/DDBJ whole genome shotgun (WGS) entry which is preliminary data.</text>
</comment>
<dbReference type="Gene3D" id="1.10.443.10">
    <property type="entry name" value="Intergrase catalytic core"/>
    <property type="match status" value="1"/>
</dbReference>
<keyword evidence="2" id="KW-0238">DNA-binding</keyword>
<dbReference type="CDD" id="cd01189">
    <property type="entry name" value="INT_ICEBs1_C_like"/>
    <property type="match status" value="1"/>
</dbReference>
<dbReference type="EMBL" id="JBHTOK010000068">
    <property type="protein sequence ID" value="MFD1441432.1"/>
    <property type="molecule type" value="Genomic_DNA"/>
</dbReference>
<dbReference type="InterPro" id="IPR050090">
    <property type="entry name" value="Tyrosine_recombinase_XerCD"/>
</dbReference>
<dbReference type="InterPro" id="IPR013762">
    <property type="entry name" value="Integrase-like_cat_sf"/>
</dbReference>
<dbReference type="PANTHER" id="PTHR30349">
    <property type="entry name" value="PHAGE INTEGRASE-RELATED"/>
    <property type="match status" value="1"/>
</dbReference>
<reference evidence="6" key="1">
    <citation type="journal article" date="2019" name="Int. J. Syst. Evol. Microbiol.">
        <title>The Global Catalogue of Microorganisms (GCM) 10K type strain sequencing project: providing services to taxonomists for standard genome sequencing and annotation.</title>
        <authorList>
            <consortium name="The Broad Institute Genomics Platform"/>
            <consortium name="The Broad Institute Genome Sequencing Center for Infectious Disease"/>
            <person name="Wu L."/>
            <person name="Ma J."/>
        </authorList>
    </citation>
    <scope>NUCLEOTIDE SEQUENCE [LARGE SCALE GENOMIC DNA]</scope>
    <source>
        <strain evidence="6">CCM 8912</strain>
    </source>
</reference>
<gene>
    <name evidence="5" type="ORF">ACFQ5K_08605</name>
</gene>
<dbReference type="InterPro" id="IPR002104">
    <property type="entry name" value="Integrase_catalytic"/>
</dbReference>
<evidence type="ECO:0000313" key="5">
    <source>
        <dbReference type="EMBL" id="MFD1441432.1"/>
    </source>
</evidence>